<dbReference type="InterPro" id="IPR001789">
    <property type="entry name" value="Sig_transdc_resp-reg_receiver"/>
</dbReference>
<organism evidence="4 5">
    <name type="scientific">Sphingomonas sediminicola</name>
    <dbReference type="NCBI Taxonomy" id="386874"/>
    <lineage>
        <taxon>Bacteria</taxon>
        <taxon>Pseudomonadati</taxon>
        <taxon>Pseudomonadota</taxon>
        <taxon>Alphaproteobacteria</taxon>
        <taxon>Sphingomonadales</taxon>
        <taxon>Sphingomonadaceae</taxon>
        <taxon>Sphingomonas</taxon>
    </lineage>
</organism>
<gene>
    <name evidence="4" type="ORF">H9L14_09480</name>
</gene>
<evidence type="ECO:0000256" key="2">
    <source>
        <dbReference type="PROSITE-ProRule" id="PRU00169"/>
    </source>
</evidence>
<keyword evidence="5" id="KW-1185">Reference proteome</keyword>
<dbReference type="PROSITE" id="PS50110">
    <property type="entry name" value="RESPONSE_REGULATORY"/>
    <property type="match status" value="1"/>
</dbReference>
<dbReference type="Pfam" id="PF00072">
    <property type="entry name" value="Response_reg"/>
    <property type="match status" value="1"/>
</dbReference>
<name>A0ABX6T4Z5_9SPHN</name>
<dbReference type="Proteomes" id="UP000516105">
    <property type="component" value="Chromosome"/>
</dbReference>
<feature type="domain" description="Response regulatory" evidence="3">
    <location>
        <begin position="12"/>
        <end position="122"/>
    </location>
</feature>
<evidence type="ECO:0000313" key="5">
    <source>
        <dbReference type="Proteomes" id="UP000516105"/>
    </source>
</evidence>
<dbReference type="Gene3D" id="3.40.50.2300">
    <property type="match status" value="1"/>
</dbReference>
<feature type="modified residue" description="4-aspartylphosphate" evidence="2">
    <location>
        <position position="62"/>
    </location>
</feature>
<dbReference type="InterPro" id="IPR011006">
    <property type="entry name" value="CheY-like_superfamily"/>
</dbReference>
<keyword evidence="1 2" id="KW-0597">Phosphoprotein</keyword>
<dbReference type="RefSeq" id="WP_187707908.1">
    <property type="nucleotide sequence ID" value="NZ_CP060782.1"/>
</dbReference>
<reference evidence="4 5" key="1">
    <citation type="submission" date="2020-08" db="EMBL/GenBank/DDBJ databases">
        <title>Genome sequence of Sphingomonas sediminicola KACC 15039T.</title>
        <authorList>
            <person name="Hyun D.-W."/>
            <person name="Bae J.-W."/>
        </authorList>
    </citation>
    <scope>NUCLEOTIDE SEQUENCE [LARGE SCALE GENOMIC DNA]</scope>
    <source>
        <strain evidence="4 5">KACC 15039</strain>
    </source>
</reference>
<evidence type="ECO:0000256" key="1">
    <source>
        <dbReference type="ARBA" id="ARBA00022553"/>
    </source>
</evidence>
<dbReference type="EMBL" id="CP060782">
    <property type="protein sequence ID" value="QNP44951.1"/>
    <property type="molecule type" value="Genomic_DNA"/>
</dbReference>
<proteinExistence type="predicted"/>
<protein>
    <submittedName>
        <fullName evidence="4">Response regulator</fullName>
    </submittedName>
</protein>
<dbReference type="InterPro" id="IPR050595">
    <property type="entry name" value="Bact_response_regulator"/>
</dbReference>
<accession>A0ABX6T4Z5</accession>
<dbReference type="PANTHER" id="PTHR44591:SF21">
    <property type="entry name" value="TWO-COMPONENT RESPONSE REGULATOR"/>
    <property type="match status" value="1"/>
</dbReference>
<dbReference type="SUPFAM" id="SSF52172">
    <property type="entry name" value="CheY-like"/>
    <property type="match status" value="1"/>
</dbReference>
<evidence type="ECO:0000259" key="3">
    <source>
        <dbReference type="PROSITE" id="PS50110"/>
    </source>
</evidence>
<sequence>MLFGKRKRIVNRILIVEDEPLLAFDNEVMLGDLGYEVVATLDSFEDAIELLDREEIDLILSDYRLSGERTGLDLARAAKNRGIPIVFSTGHALPTESTHLALGCINKPYSERTLKLALNAVDRRLAGKAAKPPKGVELFVPDEG</sequence>
<dbReference type="SMART" id="SM00448">
    <property type="entry name" value="REC"/>
    <property type="match status" value="1"/>
</dbReference>
<dbReference type="PANTHER" id="PTHR44591">
    <property type="entry name" value="STRESS RESPONSE REGULATOR PROTEIN 1"/>
    <property type="match status" value="1"/>
</dbReference>
<evidence type="ECO:0000313" key="4">
    <source>
        <dbReference type="EMBL" id="QNP44951.1"/>
    </source>
</evidence>